<name>A0A410H6F0_9GAMM</name>
<dbReference type="Proteomes" id="UP000285478">
    <property type="component" value="Chromosome"/>
</dbReference>
<keyword evidence="2" id="KW-1185">Reference proteome</keyword>
<sequence>MVPLVKTGSKKQRVEYLDQPLWINHHVSNEILKLLNNLINRPQKLRMQSILLIAESNMGKTSLISQFAKMHSDYMVDDEEQQISYAVKPVIIAESPASADEKGLYISILEQFWTAFRPTDTNAKLRHQVMHMMRECHVKMLILDELHNLLGTTPVKQRKMMNIIKSLSNELKIPIVGVGTHDAALVLTTDPQHASRFDTVVIPRWEMDKNFRGLLAAFEKRLPLKKPSHLHSKEKAPLLLAISGGNIGNLHRLLNECCIYAIDNDVEEITVDIINHFKWLKPTDGKRPRELIMQNA</sequence>
<evidence type="ECO:0000313" key="2">
    <source>
        <dbReference type="Proteomes" id="UP000285478"/>
    </source>
</evidence>
<dbReference type="InterPro" id="IPR008868">
    <property type="entry name" value="TniB"/>
</dbReference>
<dbReference type="AlphaFoldDB" id="A0A410H6F0"/>
<dbReference type="Pfam" id="PF05621">
    <property type="entry name" value="TniB"/>
    <property type="match status" value="1"/>
</dbReference>
<proteinExistence type="predicted"/>
<dbReference type="KEGG" id="htr:EPV75_01540"/>
<dbReference type="Gene3D" id="3.40.50.300">
    <property type="entry name" value="P-loop containing nucleotide triphosphate hydrolases"/>
    <property type="match status" value="1"/>
</dbReference>
<dbReference type="EMBL" id="CP035033">
    <property type="protein sequence ID" value="QAB16390.1"/>
    <property type="molecule type" value="Genomic_DNA"/>
</dbReference>
<dbReference type="InterPro" id="IPR027417">
    <property type="entry name" value="P-loop_NTPase"/>
</dbReference>
<reference evidence="1 2" key="1">
    <citation type="journal article" date="2018" name="Environ. Microbiol.">
        <title>Genomes of ubiquitous marine and hypersaline Hydrogenovibrio, Thiomicrorhabdus and Thiomicrospira spp. encode a diversity of mechanisms to sustain chemolithoautotrophy in heterogeneous environments.</title>
        <authorList>
            <person name="Scott K.M."/>
            <person name="Williams J."/>
            <person name="Porter C.M.B."/>
            <person name="Russel S."/>
            <person name="Harmer T.L."/>
            <person name="Paul J.H."/>
            <person name="Antonen K.M."/>
            <person name="Bridges M.K."/>
            <person name="Camper G.J."/>
            <person name="Campla C.K."/>
            <person name="Casella L.G."/>
            <person name="Chase E."/>
            <person name="Conrad J.W."/>
            <person name="Cruz M.C."/>
            <person name="Dunlap D.S."/>
            <person name="Duran L."/>
            <person name="Fahsbender E.M."/>
            <person name="Goldsmith D.B."/>
            <person name="Keeley R.F."/>
            <person name="Kondoff M.R."/>
            <person name="Kussy B.I."/>
            <person name="Lane M.K."/>
            <person name="Lawler S."/>
            <person name="Leigh B.A."/>
            <person name="Lewis C."/>
            <person name="Lostal L.M."/>
            <person name="Marking D."/>
            <person name="Mancera P.A."/>
            <person name="McClenthan E.C."/>
            <person name="McIntyre E.A."/>
            <person name="Mine J.A."/>
            <person name="Modi S."/>
            <person name="Moore B.D."/>
            <person name="Morgan W.A."/>
            <person name="Nelson K.M."/>
            <person name="Nguyen K.N."/>
            <person name="Ogburn N."/>
            <person name="Parrino D.G."/>
            <person name="Pedapudi A.D."/>
            <person name="Pelham R.P."/>
            <person name="Preece A.M."/>
            <person name="Rampersad E.A."/>
            <person name="Richardson J.C."/>
            <person name="Rodgers C.M."/>
            <person name="Schaffer B.L."/>
            <person name="Sheridan N.E."/>
            <person name="Solone M.R."/>
            <person name="Staley Z.R."/>
            <person name="Tabuchi M."/>
            <person name="Waide R.J."/>
            <person name="Wanjugi P.W."/>
            <person name="Young S."/>
            <person name="Clum A."/>
            <person name="Daum C."/>
            <person name="Huntemann M."/>
            <person name="Ivanova N."/>
            <person name="Kyrpides N."/>
            <person name="Mikhailova N."/>
            <person name="Palaniappan K."/>
            <person name="Pillay M."/>
            <person name="Reddy T.B.K."/>
            <person name="Shapiro N."/>
            <person name="Stamatis D."/>
            <person name="Varghese N."/>
            <person name="Woyke T."/>
            <person name="Boden R."/>
            <person name="Freyermuth S.K."/>
            <person name="Kerfeld C.A."/>
        </authorList>
    </citation>
    <scope>NUCLEOTIDE SEQUENCE [LARGE SCALE GENOMIC DNA]</scope>
    <source>
        <strain evidence="1 2">JR-2</strain>
    </source>
</reference>
<accession>A0A410H6F0</accession>
<evidence type="ECO:0000313" key="1">
    <source>
        <dbReference type="EMBL" id="QAB16390.1"/>
    </source>
</evidence>
<organism evidence="1 2">
    <name type="scientific">Hydrogenovibrio thermophilus</name>
    <dbReference type="NCBI Taxonomy" id="265883"/>
    <lineage>
        <taxon>Bacteria</taxon>
        <taxon>Pseudomonadati</taxon>
        <taxon>Pseudomonadota</taxon>
        <taxon>Gammaproteobacteria</taxon>
        <taxon>Thiotrichales</taxon>
        <taxon>Piscirickettsiaceae</taxon>
        <taxon>Hydrogenovibrio</taxon>
    </lineage>
</organism>
<protein>
    <submittedName>
        <fullName evidence="1">Transposase</fullName>
    </submittedName>
</protein>
<gene>
    <name evidence="1" type="ORF">EPV75_01540</name>
</gene>
<dbReference type="SUPFAM" id="SSF52540">
    <property type="entry name" value="P-loop containing nucleoside triphosphate hydrolases"/>
    <property type="match status" value="1"/>
</dbReference>